<keyword evidence="3" id="KW-1185">Reference proteome</keyword>
<dbReference type="Proteomes" id="UP000005010">
    <property type="component" value="Chromosome"/>
</dbReference>
<gene>
    <name evidence="2" type="ordered locus">HCW_06845</name>
</gene>
<evidence type="ECO:0000313" key="3">
    <source>
        <dbReference type="Proteomes" id="UP000005010"/>
    </source>
</evidence>
<sequence>MALKSITQSLNKQELKTLLEFVEENASFFAHILHELDKNFTQNSALLKFELDAKGDLKVSNANSVIKKYEDSYKKLEQEFEDFKSKGKELNKEYKKLKQQLQSQENIKKNLEKELENIKAKNKSLNSRHKREQAHLKKQNTQDLSSQLQLEKHNYEKLQEEYSQLEQDYKELKEIKFMLEKTHHNQKEQGIKVHEKYEVKIEALERKIDFLKTMNANLESKNQALQQELNALKKSLDNQICQTSLANEISTQNNESSFIAKSIDIAEKPTTELQPKRKPKWRR</sequence>
<dbReference type="AlphaFoldDB" id="I0ENV8"/>
<organism evidence="2 3">
    <name type="scientific">Helicobacter cetorum (strain ATCC BAA-429 / MIT 00-7128)</name>
    <dbReference type="NCBI Taxonomy" id="182217"/>
    <lineage>
        <taxon>Bacteria</taxon>
        <taxon>Pseudomonadati</taxon>
        <taxon>Campylobacterota</taxon>
        <taxon>Epsilonproteobacteria</taxon>
        <taxon>Campylobacterales</taxon>
        <taxon>Helicobacteraceae</taxon>
        <taxon>Helicobacter</taxon>
    </lineage>
</organism>
<evidence type="ECO:0000313" key="2">
    <source>
        <dbReference type="EMBL" id="AFI04627.1"/>
    </source>
</evidence>
<protein>
    <submittedName>
        <fullName evidence="2">Uncharacterized protein</fullName>
    </submittedName>
</protein>
<dbReference type="KEGG" id="hce:HCW_06845"/>
<dbReference type="PATRIC" id="fig|182217.3.peg.1446"/>
<feature type="compositionally biased region" description="Basic residues" evidence="1">
    <location>
        <begin position="122"/>
        <end position="138"/>
    </location>
</feature>
<dbReference type="EMBL" id="CP003479">
    <property type="protein sequence ID" value="AFI04627.1"/>
    <property type="molecule type" value="Genomic_DNA"/>
</dbReference>
<proteinExistence type="predicted"/>
<accession>I0ENV8</accession>
<evidence type="ECO:0000256" key="1">
    <source>
        <dbReference type="SAM" id="MobiDB-lite"/>
    </source>
</evidence>
<name>I0ENV8_HELC0</name>
<dbReference type="HOGENOM" id="CLU_982690_0_0_7"/>
<dbReference type="RefSeq" id="WP_014661494.1">
    <property type="nucleotide sequence ID" value="NC_017737.1"/>
</dbReference>
<feature type="region of interest" description="Disordered" evidence="1">
    <location>
        <begin position="122"/>
        <end position="144"/>
    </location>
</feature>
<dbReference type="SUPFAM" id="SSF57997">
    <property type="entry name" value="Tropomyosin"/>
    <property type="match status" value="1"/>
</dbReference>
<reference evidence="3" key="1">
    <citation type="submission" date="2012-04" db="EMBL/GenBank/DDBJ databases">
        <title>Complete genome sequence of Helicobacter cetorum strain MIT 00-7128.</title>
        <authorList>
            <person name="Kersulyte D."/>
            <person name="Berg D.E."/>
        </authorList>
    </citation>
    <scope>NUCLEOTIDE SEQUENCE [LARGE SCALE GENOMIC DNA]</scope>
    <source>
        <strain evidence="3">MIT 00-7128</strain>
    </source>
</reference>
<dbReference type="STRING" id="182217.HCW_06845"/>